<sequence>MLALCALLTSEAIGVTSLRHPGTAAHVDQLRAAAESSNIEKKYRELQEYRAKLAQEGKVVMPTYDPKKSEDVKNERLAGADLATKQGERILAGINGR</sequence>
<keyword evidence="2" id="KW-1185">Reference proteome</keyword>
<dbReference type="AlphaFoldDB" id="A0AB34JEF6"/>
<comment type="caution">
    <text evidence="1">The sequence shown here is derived from an EMBL/GenBank/DDBJ whole genome shotgun (WGS) entry which is preliminary data.</text>
</comment>
<protein>
    <submittedName>
        <fullName evidence="1">Uncharacterized protein</fullName>
    </submittedName>
</protein>
<dbReference type="EMBL" id="JBGBPQ010000010">
    <property type="protein sequence ID" value="KAL1519039.1"/>
    <property type="molecule type" value="Genomic_DNA"/>
</dbReference>
<evidence type="ECO:0000313" key="1">
    <source>
        <dbReference type="EMBL" id="KAL1519039.1"/>
    </source>
</evidence>
<organism evidence="1 2">
    <name type="scientific">Prymnesium parvum</name>
    <name type="common">Toxic golden alga</name>
    <dbReference type="NCBI Taxonomy" id="97485"/>
    <lineage>
        <taxon>Eukaryota</taxon>
        <taxon>Haptista</taxon>
        <taxon>Haptophyta</taxon>
        <taxon>Prymnesiophyceae</taxon>
        <taxon>Prymnesiales</taxon>
        <taxon>Prymnesiaceae</taxon>
        <taxon>Prymnesium</taxon>
    </lineage>
</organism>
<proteinExistence type="predicted"/>
<gene>
    <name evidence="1" type="ORF">AB1Y20_003307</name>
</gene>
<dbReference type="Proteomes" id="UP001515480">
    <property type="component" value="Unassembled WGS sequence"/>
</dbReference>
<reference evidence="1 2" key="1">
    <citation type="journal article" date="2024" name="Science">
        <title>Giant polyketide synthase enzymes in the biosynthesis of giant marine polyether toxins.</title>
        <authorList>
            <person name="Fallon T.R."/>
            <person name="Shende V.V."/>
            <person name="Wierzbicki I.H."/>
            <person name="Pendleton A.L."/>
            <person name="Watervoot N.F."/>
            <person name="Auber R.P."/>
            <person name="Gonzalez D.J."/>
            <person name="Wisecaver J.H."/>
            <person name="Moore B.S."/>
        </authorList>
    </citation>
    <scope>NUCLEOTIDE SEQUENCE [LARGE SCALE GENOMIC DNA]</scope>
    <source>
        <strain evidence="1 2">12B1</strain>
    </source>
</reference>
<evidence type="ECO:0000313" key="2">
    <source>
        <dbReference type="Proteomes" id="UP001515480"/>
    </source>
</evidence>
<accession>A0AB34JEF6</accession>
<name>A0AB34JEF6_PRYPA</name>